<dbReference type="GO" id="GO:0032259">
    <property type="term" value="P:methylation"/>
    <property type="evidence" value="ECO:0007669"/>
    <property type="project" value="UniProtKB-KW"/>
</dbReference>
<dbReference type="Pfam" id="PF02353">
    <property type="entry name" value="CMAS"/>
    <property type="match status" value="1"/>
</dbReference>
<evidence type="ECO:0000256" key="4">
    <source>
        <dbReference type="ARBA" id="ARBA00022691"/>
    </source>
</evidence>
<keyword evidence="7" id="KW-1185">Reference proteome</keyword>
<dbReference type="InterPro" id="IPR003333">
    <property type="entry name" value="CMAS"/>
</dbReference>
<sequence>MSYEKNPILHSSSKVIATVDSYFQYAKEIIISNSWEPLLHFAQSTLLSLMSRIDVGHLRVLCKDHIYEFGPKDSQLKSEIKIVNDSFWIRLLLLSDLGFAEAYMLGDVTCDDLVTLIKIFVANRSHLDDLSTIPSYIFNTINYVMNSRFANTISNAINNISAHYDISNEMFAAFLSNDMTYSSAVFANEEEPLEEAQYRKLRMMIKKAKITKDDNVLEIGTGWGSLAIEAVRLTGCRVTSLTLSIEQKNLAEERIANAGFSDRITVLLCDYRNLPASHQFDKIISIEMIEAVGSQYLSTYFECCDRFLKGKGGIGVFQVITMPETRHDRYCKEVDFIRKYIFPGGHCPSVTTLVQAITKGSKGRLIVDHMENIGPHYARTLRLWREKFLSVFDELIHPALLNSWPDMNPSEIEIFKKKWEFYFAYCEGGFVSRILGNVQVVVTREGNEAFLDGIPL</sequence>
<dbReference type="EMBL" id="CAMKVN010000113">
    <property type="protein sequence ID" value="CAI2163799.1"/>
    <property type="molecule type" value="Genomic_DNA"/>
</dbReference>
<accession>A0A9W4WIA7</accession>
<dbReference type="SUPFAM" id="SSF53335">
    <property type="entry name" value="S-adenosyl-L-methionine-dependent methyltransferases"/>
    <property type="match status" value="1"/>
</dbReference>
<evidence type="ECO:0000313" key="7">
    <source>
        <dbReference type="Proteomes" id="UP001153678"/>
    </source>
</evidence>
<dbReference type="PANTHER" id="PTHR43667:SF2">
    <property type="entry name" value="FATTY ACID C-METHYL TRANSFERASE"/>
    <property type="match status" value="1"/>
</dbReference>
<keyword evidence="5" id="KW-0443">Lipid metabolism</keyword>
<dbReference type="InterPro" id="IPR029063">
    <property type="entry name" value="SAM-dependent_MTases_sf"/>
</dbReference>
<evidence type="ECO:0000256" key="2">
    <source>
        <dbReference type="ARBA" id="ARBA00022603"/>
    </source>
</evidence>
<evidence type="ECO:0000313" key="6">
    <source>
        <dbReference type="EMBL" id="CAI2163799.1"/>
    </source>
</evidence>
<dbReference type="GO" id="GO:0008610">
    <property type="term" value="P:lipid biosynthetic process"/>
    <property type="evidence" value="ECO:0007669"/>
    <property type="project" value="InterPro"/>
</dbReference>
<dbReference type="CDD" id="cd02440">
    <property type="entry name" value="AdoMet_MTases"/>
    <property type="match status" value="1"/>
</dbReference>
<organism evidence="6 7">
    <name type="scientific">Funneliformis geosporum</name>
    <dbReference type="NCBI Taxonomy" id="1117311"/>
    <lineage>
        <taxon>Eukaryota</taxon>
        <taxon>Fungi</taxon>
        <taxon>Fungi incertae sedis</taxon>
        <taxon>Mucoromycota</taxon>
        <taxon>Glomeromycotina</taxon>
        <taxon>Glomeromycetes</taxon>
        <taxon>Glomerales</taxon>
        <taxon>Glomeraceae</taxon>
        <taxon>Funneliformis</taxon>
    </lineage>
</organism>
<dbReference type="AlphaFoldDB" id="A0A9W4WIA7"/>
<keyword evidence="2" id="KW-0489">Methyltransferase</keyword>
<dbReference type="GO" id="GO:0008168">
    <property type="term" value="F:methyltransferase activity"/>
    <property type="evidence" value="ECO:0007669"/>
    <property type="project" value="UniProtKB-KW"/>
</dbReference>
<keyword evidence="4" id="KW-0949">S-adenosyl-L-methionine</keyword>
<evidence type="ECO:0000256" key="1">
    <source>
        <dbReference type="ARBA" id="ARBA00010815"/>
    </source>
</evidence>
<dbReference type="Gene3D" id="3.40.50.150">
    <property type="entry name" value="Vaccinia Virus protein VP39"/>
    <property type="match status" value="1"/>
</dbReference>
<dbReference type="OrthoDB" id="8300214at2759"/>
<dbReference type="PANTHER" id="PTHR43667">
    <property type="entry name" value="CYCLOPROPANE-FATTY-ACYL-PHOSPHOLIPID SYNTHASE"/>
    <property type="match status" value="1"/>
</dbReference>
<reference evidence="6" key="1">
    <citation type="submission" date="2022-08" db="EMBL/GenBank/DDBJ databases">
        <authorList>
            <person name="Kallberg Y."/>
            <person name="Tangrot J."/>
            <person name="Rosling A."/>
        </authorList>
    </citation>
    <scope>NUCLEOTIDE SEQUENCE</scope>
    <source>
        <strain evidence="6">Wild A</strain>
    </source>
</reference>
<comment type="caution">
    <text evidence="6">The sequence shown here is derived from an EMBL/GenBank/DDBJ whole genome shotgun (WGS) entry which is preliminary data.</text>
</comment>
<comment type="similarity">
    <text evidence="1">Belongs to the CFA/CMAS family.</text>
</comment>
<proteinExistence type="inferred from homology"/>
<gene>
    <name evidence="6" type="ORF">FWILDA_LOCUS1249</name>
</gene>
<evidence type="ECO:0000256" key="3">
    <source>
        <dbReference type="ARBA" id="ARBA00022679"/>
    </source>
</evidence>
<dbReference type="InterPro" id="IPR050723">
    <property type="entry name" value="CFA/CMAS"/>
</dbReference>
<name>A0A9W4WIA7_9GLOM</name>
<dbReference type="PIRSF" id="PIRSF003085">
    <property type="entry name" value="CMAS"/>
    <property type="match status" value="1"/>
</dbReference>
<evidence type="ECO:0000256" key="5">
    <source>
        <dbReference type="ARBA" id="ARBA00023098"/>
    </source>
</evidence>
<dbReference type="Proteomes" id="UP001153678">
    <property type="component" value="Unassembled WGS sequence"/>
</dbReference>
<protein>
    <submittedName>
        <fullName evidence="6">240_t:CDS:1</fullName>
    </submittedName>
</protein>
<keyword evidence="3" id="KW-0808">Transferase</keyword>